<protein>
    <submittedName>
        <fullName evidence="2">GyrI-like domain-containing protein</fullName>
    </submittedName>
</protein>
<dbReference type="Gene3D" id="3.20.80.10">
    <property type="entry name" value="Regulatory factor, effector binding domain"/>
    <property type="match status" value="1"/>
</dbReference>
<gene>
    <name evidence="2" type="ORF">RGB73_10285</name>
</gene>
<dbReference type="EMBL" id="CP134050">
    <property type="protein sequence ID" value="WNC16680.1"/>
    <property type="molecule type" value="Genomic_DNA"/>
</dbReference>
<dbReference type="InterPro" id="IPR011256">
    <property type="entry name" value="Reg_factor_effector_dom_sf"/>
</dbReference>
<feature type="domain" description="AraC effector-binding" evidence="1">
    <location>
        <begin position="1"/>
        <end position="158"/>
    </location>
</feature>
<organism evidence="2 3">
    <name type="scientific">Brevibacillus brevis</name>
    <name type="common">Bacillus brevis</name>
    <dbReference type="NCBI Taxonomy" id="1393"/>
    <lineage>
        <taxon>Bacteria</taxon>
        <taxon>Bacillati</taxon>
        <taxon>Bacillota</taxon>
        <taxon>Bacilli</taxon>
        <taxon>Bacillales</taxon>
        <taxon>Paenibacillaceae</taxon>
        <taxon>Brevibacillus</taxon>
    </lineage>
</organism>
<sequence length="158" mass="18391">MSGRISVVPSKNVIAVSFSGTFPALVKEMPGVWEAFLQRQSEIPHVVSPHVRFDISSENRSYQLYTEYIGVEVERFERIPAGMVGLTLPERTYACFTHSGPMDQVQETYRNAFRWLGEEGYRVDESALRFERYDERYTPGFHNRERKENAYDIFIPLL</sequence>
<evidence type="ECO:0000313" key="2">
    <source>
        <dbReference type="EMBL" id="WNC16680.1"/>
    </source>
</evidence>
<dbReference type="PANTHER" id="PTHR36444:SF2">
    <property type="entry name" value="TRANSCRIPTIONAL REGULATOR PROTEIN YOBU-RELATED"/>
    <property type="match status" value="1"/>
</dbReference>
<keyword evidence="3" id="KW-1185">Reference proteome</keyword>
<evidence type="ECO:0000313" key="3">
    <source>
        <dbReference type="Proteomes" id="UP001256827"/>
    </source>
</evidence>
<dbReference type="InterPro" id="IPR010499">
    <property type="entry name" value="AraC_E-bd"/>
</dbReference>
<dbReference type="InterPro" id="IPR053182">
    <property type="entry name" value="YobU-like_regulator"/>
</dbReference>
<dbReference type="Proteomes" id="UP001256827">
    <property type="component" value="Chromosome"/>
</dbReference>
<name>A0ABY9T997_BREBE</name>
<dbReference type="RefSeq" id="WP_310771565.1">
    <property type="nucleotide sequence ID" value="NZ_CP134050.1"/>
</dbReference>
<dbReference type="InterPro" id="IPR029441">
    <property type="entry name" value="Cass2"/>
</dbReference>
<reference evidence="2 3" key="1">
    <citation type="submission" date="2023-09" db="EMBL/GenBank/DDBJ databases">
        <title>Complete Genome and Methylome dissection of Bacillus brevis NEB573 original source of BbsI restriction endonuclease.</title>
        <authorList>
            <person name="Fomenkov A."/>
            <person name="Roberts R.D."/>
        </authorList>
    </citation>
    <scope>NUCLEOTIDE SEQUENCE [LARGE SCALE GENOMIC DNA]</scope>
    <source>
        <strain evidence="2 3">NEB573</strain>
    </source>
</reference>
<accession>A0ABY9T997</accession>
<dbReference type="SUPFAM" id="SSF55136">
    <property type="entry name" value="Probable bacterial effector-binding domain"/>
    <property type="match status" value="1"/>
</dbReference>
<dbReference type="SMART" id="SM00871">
    <property type="entry name" value="AraC_E_bind"/>
    <property type="match status" value="1"/>
</dbReference>
<evidence type="ECO:0000259" key="1">
    <source>
        <dbReference type="SMART" id="SM00871"/>
    </source>
</evidence>
<dbReference type="PANTHER" id="PTHR36444">
    <property type="entry name" value="TRANSCRIPTIONAL REGULATOR PROTEIN YOBU-RELATED"/>
    <property type="match status" value="1"/>
</dbReference>
<proteinExistence type="predicted"/>
<dbReference type="Pfam" id="PF14526">
    <property type="entry name" value="Cass2"/>
    <property type="match status" value="1"/>
</dbReference>